<dbReference type="KEGG" id="vg:26798885"/>
<proteinExistence type="predicted"/>
<dbReference type="EMBL" id="KT321316">
    <property type="protein sequence ID" value="ALA45468.1"/>
    <property type="molecule type" value="Genomic_DNA"/>
</dbReference>
<evidence type="ECO:0000313" key="2">
    <source>
        <dbReference type="Proteomes" id="UP000201646"/>
    </source>
</evidence>
<sequence length="99" mass="11007">MTFDIAPPVLPAWAANKQQPAALRKRNILRFLFNYACLYIEPNLTLRQLAVQCGMTETAITAAIGRGDVSEEMAQLVESLAGSKHFSAEWLLDPMQLTK</sequence>
<gene>
    <name evidence="1" type="ORF">ADP64_000002</name>
</gene>
<evidence type="ECO:0000313" key="1">
    <source>
        <dbReference type="EMBL" id="ALA45468.1"/>
    </source>
</evidence>
<keyword evidence="2" id="KW-1185">Reference proteome</keyword>
<dbReference type="RefSeq" id="YP_009226420.1">
    <property type="nucleotide sequence ID" value="NC_029106.1"/>
</dbReference>
<dbReference type="GeneID" id="26798885"/>
<protein>
    <submittedName>
        <fullName evidence="1">Uncharacterized protein</fullName>
    </submittedName>
</protein>
<accession>A0A0K2FII7</accession>
<organism evidence="1 2">
    <name type="scientific">Achromobacter phage phiAxp-2</name>
    <dbReference type="NCBI Taxonomy" id="1664246"/>
    <lineage>
        <taxon>Viruses</taxon>
        <taxon>Duplodnaviria</taxon>
        <taxon>Heunggongvirae</taxon>
        <taxon>Uroviricota</taxon>
        <taxon>Caudoviricetes</taxon>
        <taxon>Casjensviridae</taxon>
        <taxon>Fengtaivirus</taxon>
        <taxon>Fengtaivirus Axp2</taxon>
    </lineage>
</organism>
<dbReference type="Proteomes" id="UP000201646">
    <property type="component" value="Segment"/>
</dbReference>
<name>A0A0K2FII7_9CAUD</name>
<reference evidence="1" key="1">
    <citation type="submission" date="2015-09" db="EMBL/GenBank/DDBJ databases">
        <authorList>
            <person name="Zhao X."/>
        </authorList>
    </citation>
    <scope>NUCLEOTIDE SEQUENCE</scope>
</reference>